<dbReference type="EMBL" id="CM023472">
    <property type="protein sequence ID" value="KAH7960406.1"/>
    <property type="molecule type" value="Genomic_DNA"/>
</dbReference>
<protein>
    <submittedName>
        <fullName evidence="1">Uncharacterized protein</fullName>
    </submittedName>
</protein>
<dbReference type="Proteomes" id="UP000821865">
    <property type="component" value="Chromosome 3"/>
</dbReference>
<evidence type="ECO:0000313" key="1">
    <source>
        <dbReference type="EMBL" id="KAH7960406.1"/>
    </source>
</evidence>
<proteinExistence type="predicted"/>
<evidence type="ECO:0000313" key="2">
    <source>
        <dbReference type="Proteomes" id="UP000821865"/>
    </source>
</evidence>
<name>A0ACB8D7S7_DERSI</name>
<comment type="caution">
    <text evidence="1">The sequence shown here is derived from an EMBL/GenBank/DDBJ whole genome shotgun (WGS) entry which is preliminary data.</text>
</comment>
<keyword evidence="2" id="KW-1185">Reference proteome</keyword>
<reference evidence="1" key="1">
    <citation type="submission" date="2020-05" db="EMBL/GenBank/DDBJ databases">
        <title>Large-scale comparative analyses of tick genomes elucidate their genetic diversity and vector capacities.</title>
        <authorList>
            <person name="Jia N."/>
            <person name="Wang J."/>
            <person name="Shi W."/>
            <person name="Du L."/>
            <person name="Sun Y."/>
            <person name="Zhan W."/>
            <person name="Jiang J."/>
            <person name="Wang Q."/>
            <person name="Zhang B."/>
            <person name="Ji P."/>
            <person name="Sakyi L.B."/>
            <person name="Cui X."/>
            <person name="Yuan T."/>
            <person name="Jiang B."/>
            <person name="Yang W."/>
            <person name="Lam T.T.-Y."/>
            <person name="Chang Q."/>
            <person name="Ding S."/>
            <person name="Wang X."/>
            <person name="Zhu J."/>
            <person name="Ruan X."/>
            <person name="Zhao L."/>
            <person name="Wei J."/>
            <person name="Que T."/>
            <person name="Du C."/>
            <person name="Cheng J."/>
            <person name="Dai P."/>
            <person name="Han X."/>
            <person name="Huang E."/>
            <person name="Gao Y."/>
            <person name="Liu J."/>
            <person name="Shao H."/>
            <person name="Ye R."/>
            <person name="Li L."/>
            <person name="Wei W."/>
            <person name="Wang X."/>
            <person name="Wang C."/>
            <person name="Yang T."/>
            <person name="Huo Q."/>
            <person name="Li W."/>
            <person name="Guo W."/>
            <person name="Chen H."/>
            <person name="Zhou L."/>
            <person name="Ni X."/>
            <person name="Tian J."/>
            <person name="Zhou Y."/>
            <person name="Sheng Y."/>
            <person name="Liu T."/>
            <person name="Pan Y."/>
            <person name="Xia L."/>
            <person name="Li J."/>
            <person name="Zhao F."/>
            <person name="Cao W."/>
        </authorList>
    </citation>
    <scope>NUCLEOTIDE SEQUENCE</scope>
    <source>
        <strain evidence="1">Dsil-2018</strain>
    </source>
</reference>
<sequence>MENSTEMAQPIVNHWDVVKNEQPTPQCLQRVQRDLVEFHADPPPGVFVFPEENDMSILHAIVVGPWGTPLEGGLFRLQLKCPPDYPMRPPRVRFLTGAGKVVFNWHIFGEYICLSLLGTAPDGPSWSSALSIGSLLVSIQSFLADGAMESMRHNSIKVAVCETLEDCLQETSEPPMPPALTKKTLKYFADNYANYENAVKAQISSWGILSWIFGVASGGYEPLLKRLRDIKKRIDEKNATATGEQNEE</sequence>
<gene>
    <name evidence="1" type="ORF">HPB49_019225</name>
</gene>
<organism evidence="1 2">
    <name type="scientific">Dermacentor silvarum</name>
    <name type="common">Tick</name>
    <dbReference type="NCBI Taxonomy" id="543639"/>
    <lineage>
        <taxon>Eukaryota</taxon>
        <taxon>Metazoa</taxon>
        <taxon>Ecdysozoa</taxon>
        <taxon>Arthropoda</taxon>
        <taxon>Chelicerata</taxon>
        <taxon>Arachnida</taxon>
        <taxon>Acari</taxon>
        <taxon>Parasitiformes</taxon>
        <taxon>Ixodida</taxon>
        <taxon>Ixodoidea</taxon>
        <taxon>Ixodidae</taxon>
        <taxon>Rhipicephalinae</taxon>
        <taxon>Dermacentor</taxon>
    </lineage>
</organism>
<accession>A0ACB8D7S7</accession>